<accession>A0A3B0T5A0</accession>
<feature type="transmembrane region" description="Helical" evidence="1">
    <location>
        <begin position="20"/>
        <end position="39"/>
    </location>
</feature>
<evidence type="ECO:0000256" key="1">
    <source>
        <dbReference type="SAM" id="Phobius"/>
    </source>
</evidence>
<organism evidence="2">
    <name type="scientific">hydrothermal vent metagenome</name>
    <dbReference type="NCBI Taxonomy" id="652676"/>
    <lineage>
        <taxon>unclassified sequences</taxon>
        <taxon>metagenomes</taxon>
        <taxon>ecological metagenomes</taxon>
    </lineage>
</organism>
<evidence type="ECO:0000313" key="2">
    <source>
        <dbReference type="EMBL" id="VAW13148.1"/>
    </source>
</evidence>
<keyword evidence="1" id="KW-0472">Membrane</keyword>
<feature type="transmembrane region" description="Helical" evidence="1">
    <location>
        <begin position="87"/>
        <end position="109"/>
    </location>
</feature>
<protein>
    <submittedName>
        <fullName evidence="2">Uncharacterized protein</fullName>
    </submittedName>
</protein>
<proteinExistence type="predicted"/>
<sequence>MSRPEHKTPGFWGTFRSYLVGGSVLSVLAGIVGLMPAIVAPTMFGAPGAVTSPLLWATFWAVVSFPVICFLAPVASFLAYRNGRSHLAVAALLTPFAVAAVFTALWFLIQEICGGSFACF</sequence>
<dbReference type="EMBL" id="UOEM01000059">
    <property type="protein sequence ID" value="VAW13148.1"/>
    <property type="molecule type" value="Genomic_DNA"/>
</dbReference>
<name>A0A3B0T5A0_9ZZZZ</name>
<gene>
    <name evidence="2" type="ORF">MNBD_ALPHA09-293</name>
</gene>
<feature type="transmembrane region" description="Helical" evidence="1">
    <location>
        <begin position="59"/>
        <end position="80"/>
    </location>
</feature>
<keyword evidence="1" id="KW-1133">Transmembrane helix</keyword>
<dbReference type="AlphaFoldDB" id="A0A3B0T5A0"/>
<reference evidence="2" key="1">
    <citation type="submission" date="2018-06" db="EMBL/GenBank/DDBJ databases">
        <authorList>
            <person name="Zhirakovskaya E."/>
        </authorList>
    </citation>
    <scope>NUCLEOTIDE SEQUENCE</scope>
</reference>
<keyword evidence="1" id="KW-0812">Transmembrane</keyword>